<dbReference type="Pfam" id="PF00271">
    <property type="entry name" value="Helicase_C"/>
    <property type="match status" value="1"/>
</dbReference>
<dbReference type="EC" id="3.6.4.13" evidence="1"/>
<dbReference type="PANTHER" id="PTHR47959">
    <property type="entry name" value="ATP-DEPENDENT RNA HELICASE RHLE-RELATED"/>
    <property type="match status" value="1"/>
</dbReference>
<evidence type="ECO:0000256" key="9">
    <source>
        <dbReference type="PROSITE-ProRule" id="PRU00552"/>
    </source>
</evidence>
<dbReference type="GO" id="GO:0003723">
    <property type="term" value="F:RNA binding"/>
    <property type="evidence" value="ECO:0007669"/>
    <property type="project" value="UniProtKB-KW"/>
</dbReference>
<evidence type="ECO:0000256" key="7">
    <source>
        <dbReference type="ARBA" id="ARBA00038041"/>
    </source>
</evidence>
<feature type="region of interest" description="Disordered" evidence="10">
    <location>
        <begin position="61"/>
        <end position="83"/>
    </location>
</feature>
<dbReference type="PANTHER" id="PTHR47959:SF21">
    <property type="entry name" value="DEAD-BOX HELICASE 56"/>
    <property type="match status" value="1"/>
</dbReference>
<protein>
    <recommendedName>
        <fullName evidence="1">RNA helicase</fullName>
        <ecNumber evidence="1">3.6.4.13</ecNumber>
    </recommendedName>
</protein>
<dbReference type="GO" id="GO:0016787">
    <property type="term" value="F:hydrolase activity"/>
    <property type="evidence" value="ECO:0007669"/>
    <property type="project" value="UniProtKB-KW"/>
</dbReference>
<feature type="compositionally biased region" description="Basic and acidic residues" evidence="10">
    <location>
        <begin position="625"/>
        <end position="634"/>
    </location>
</feature>
<dbReference type="SMART" id="SM00487">
    <property type="entry name" value="DEXDc"/>
    <property type="match status" value="1"/>
</dbReference>
<evidence type="ECO:0000256" key="5">
    <source>
        <dbReference type="ARBA" id="ARBA00022840"/>
    </source>
</evidence>
<dbReference type="GO" id="GO:0005829">
    <property type="term" value="C:cytosol"/>
    <property type="evidence" value="ECO:0007669"/>
    <property type="project" value="TreeGrafter"/>
</dbReference>
<evidence type="ECO:0000256" key="10">
    <source>
        <dbReference type="SAM" id="MobiDB-lite"/>
    </source>
</evidence>
<dbReference type="CDD" id="cd18787">
    <property type="entry name" value="SF2_C_DEAD"/>
    <property type="match status" value="1"/>
</dbReference>
<dbReference type="GO" id="GO:0003724">
    <property type="term" value="F:RNA helicase activity"/>
    <property type="evidence" value="ECO:0007669"/>
    <property type="project" value="UniProtKB-EC"/>
</dbReference>
<evidence type="ECO:0000256" key="4">
    <source>
        <dbReference type="ARBA" id="ARBA00022806"/>
    </source>
</evidence>
<dbReference type="SMART" id="SM00490">
    <property type="entry name" value="HELICc"/>
    <property type="match status" value="1"/>
</dbReference>
<evidence type="ECO:0000259" key="13">
    <source>
        <dbReference type="PROSITE" id="PS51195"/>
    </source>
</evidence>
<keyword evidence="2" id="KW-0547">Nucleotide-binding</keyword>
<dbReference type="GO" id="GO:0005524">
    <property type="term" value="F:ATP binding"/>
    <property type="evidence" value="ECO:0007669"/>
    <property type="project" value="UniProtKB-KW"/>
</dbReference>
<keyword evidence="4" id="KW-0347">Helicase</keyword>
<keyword evidence="3" id="KW-0378">Hydrolase</keyword>
<dbReference type="AlphaFoldDB" id="A0AAV5UD00"/>
<dbReference type="InterPro" id="IPR011545">
    <property type="entry name" value="DEAD/DEAH_box_helicase_dom"/>
</dbReference>
<dbReference type="InterPro" id="IPR014014">
    <property type="entry name" value="RNA_helicase_DEAD_Q_motif"/>
</dbReference>
<name>A0AAV5UD00_9BILA</name>
<evidence type="ECO:0000313" key="14">
    <source>
        <dbReference type="EMBL" id="GMT04035.1"/>
    </source>
</evidence>
<gene>
    <name evidence="14" type="ORF">PENTCL1PPCAC_26209</name>
</gene>
<dbReference type="InterPro" id="IPR027417">
    <property type="entry name" value="P-loop_NTPase"/>
</dbReference>
<proteinExistence type="inferred from homology"/>
<feature type="non-terminal residue" evidence="14">
    <location>
        <position position="1"/>
    </location>
</feature>
<comment type="similarity">
    <text evidence="7">Belongs to the DEAD box helicase family. DDX56/DBP9 subfamily.</text>
</comment>
<organism evidence="14 15">
    <name type="scientific">Pristionchus entomophagus</name>
    <dbReference type="NCBI Taxonomy" id="358040"/>
    <lineage>
        <taxon>Eukaryota</taxon>
        <taxon>Metazoa</taxon>
        <taxon>Ecdysozoa</taxon>
        <taxon>Nematoda</taxon>
        <taxon>Chromadorea</taxon>
        <taxon>Rhabditida</taxon>
        <taxon>Rhabditina</taxon>
        <taxon>Diplogasteromorpha</taxon>
        <taxon>Diplogasteroidea</taxon>
        <taxon>Neodiplogasteridae</taxon>
        <taxon>Pristionchus</taxon>
    </lineage>
</organism>
<reference evidence="14" key="1">
    <citation type="submission" date="2023-10" db="EMBL/GenBank/DDBJ databases">
        <title>Genome assembly of Pristionchus species.</title>
        <authorList>
            <person name="Yoshida K."/>
            <person name="Sommer R.J."/>
        </authorList>
    </citation>
    <scope>NUCLEOTIDE SEQUENCE</scope>
    <source>
        <strain evidence="14">RS0144</strain>
    </source>
</reference>
<keyword evidence="6" id="KW-0694">RNA-binding</keyword>
<feature type="domain" description="DEAD-box RNA helicase Q" evidence="13">
    <location>
        <begin position="102"/>
        <end position="130"/>
    </location>
</feature>
<feature type="compositionally biased region" description="Basic and acidic residues" evidence="10">
    <location>
        <begin position="8"/>
        <end position="22"/>
    </location>
</feature>
<dbReference type="PROSITE" id="PS51192">
    <property type="entry name" value="HELICASE_ATP_BIND_1"/>
    <property type="match status" value="1"/>
</dbReference>
<feature type="region of interest" description="Disordered" evidence="10">
    <location>
        <begin position="1"/>
        <end position="22"/>
    </location>
</feature>
<keyword evidence="15" id="KW-1185">Reference proteome</keyword>
<feature type="region of interest" description="Disordered" evidence="10">
    <location>
        <begin position="605"/>
        <end position="640"/>
    </location>
</feature>
<evidence type="ECO:0000256" key="8">
    <source>
        <dbReference type="ARBA" id="ARBA00047984"/>
    </source>
</evidence>
<comment type="caution">
    <text evidence="14">The sequence shown here is derived from an EMBL/GenBank/DDBJ whole genome shotgun (WGS) entry which is preliminary data.</text>
</comment>
<feature type="region of interest" description="Disordered" evidence="10">
    <location>
        <begin position="416"/>
        <end position="437"/>
    </location>
</feature>
<dbReference type="InterPro" id="IPR014001">
    <property type="entry name" value="Helicase_ATP-bd"/>
</dbReference>
<feature type="domain" description="Helicase C-terminal" evidence="12">
    <location>
        <begin position="323"/>
        <end position="520"/>
    </location>
</feature>
<evidence type="ECO:0000259" key="12">
    <source>
        <dbReference type="PROSITE" id="PS51194"/>
    </source>
</evidence>
<dbReference type="SUPFAM" id="SSF52540">
    <property type="entry name" value="P-loop containing nucleoside triphosphate hydrolases"/>
    <property type="match status" value="2"/>
</dbReference>
<evidence type="ECO:0000256" key="6">
    <source>
        <dbReference type="ARBA" id="ARBA00022884"/>
    </source>
</evidence>
<dbReference type="InterPro" id="IPR001650">
    <property type="entry name" value="Helicase_C-like"/>
</dbReference>
<dbReference type="Pfam" id="PF00270">
    <property type="entry name" value="DEAD"/>
    <property type="match status" value="1"/>
</dbReference>
<dbReference type="PROSITE" id="PS51195">
    <property type="entry name" value="Q_MOTIF"/>
    <property type="match status" value="1"/>
</dbReference>
<feature type="compositionally biased region" description="Basic residues" evidence="10">
    <location>
        <begin position="608"/>
        <end position="623"/>
    </location>
</feature>
<dbReference type="Proteomes" id="UP001432027">
    <property type="component" value="Unassembled WGS sequence"/>
</dbReference>
<dbReference type="Gene3D" id="3.40.50.300">
    <property type="entry name" value="P-loop containing nucleotide triphosphate hydrolases"/>
    <property type="match status" value="2"/>
</dbReference>
<keyword evidence="5" id="KW-0067">ATP-binding</keyword>
<dbReference type="EMBL" id="BTSX01000006">
    <property type="protein sequence ID" value="GMT04035.1"/>
    <property type="molecule type" value="Genomic_DNA"/>
</dbReference>
<comment type="catalytic activity">
    <reaction evidence="8">
        <text>ATP + H2O = ADP + phosphate + H(+)</text>
        <dbReference type="Rhea" id="RHEA:13065"/>
        <dbReference type="ChEBI" id="CHEBI:15377"/>
        <dbReference type="ChEBI" id="CHEBI:15378"/>
        <dbReference type="ChEBI" id="CHEBI:30616"/>
        <dbReference type="ChEBI" id="CHEBI:43474"/>
        <dbReference type="ChEBI" id="CHEBI:456216"/>
        <dbReference type="EC" id="3.6.4.13"/>
    </reaction>
</comment>
<evidence type="ECO:0000256" key="1">
    <source>
        <dbReference type="ARBA" id="ARBA00012552"/>
    </source>
</evidence>
<feature type="short sequence motif" description="Q motif" evidence="9">
    <location>
        <begin position="102"/>
        <end position="130"/>
    </location>
</feature>
<evidence type="ECO:0000313" key="15">
    <source>
        <dbReference type="Proteomes" id="UP001432027"/>
    </source>
</evidence>
<evidence type="ECO:0000259" key="11">
    <source>
        <dbReference type="PROSITE" id="PS51192"/>
    </source>
</evidence>
<dbReference type="InterPro" id="IPR050079">
    <property type="entry name" value="DEAD_box_RNA_helicase"/>
</dbReference>
<feature type="domain" description="Helicase ATP-binding" evidence="11">
    <location>
        <begin position="133"/>
        <end position="310"/>
    </location>
</feature>
<accession>A0AAV5UD00</accession>
<evidence type="ECO:0000256" key="2">
    <source>
        <dbReference type="ARBA" id="ARBA00022741"/>
    </source>
</evidence>
<dbReference type="PROSITE" id="PS51194">
    <property type="entry name" value="HELICASE_CTER"/>
    <property type="match status" value="1"/>
</dbReference>
<sequence>IGALQMPEPKKKKDKKAKEEKTLKKVSVSEKYAKVQETRKRKLEGNDEEVIDEPVVEVEEKAVAEPEVAEPEKKKKKKKRGRLEDIAEPRVETVYFDEAPSKSFADFELDERILKGIGELGWSRPTEVQLSMIDLVLEGRNVMARARTGSGKTAAYVLPVLHRVIQVVSSGQPSSSGPLAVFVAPSKELATQIHDLMTVLLRPLPFLSVLNLSSLSEEEKDVWNNDSPQLVVCTPGKLSTMLQLRPSFLSTVRHIVLDEADLLLSFGYEQEMKFIRRNLPDLYQCILTSATLTDDMTTLKKMFMTGKAVTIKLKEGDLPDSSQLTQYQVSCENDEQRFAILLSLFKLKLVVGKTIIFVNTVDRCYRLALFLQAFRLKSCILNAAMPANSRCHVIAQFNKGDFPIVIASDASNVHVDGWDGEEDQKEKKKDKKKKMDKESGVARGIDFHQVANVINFDFPKNLESYIHRVGRTARGFNKGTALSFSIPTEKSLLDGVKEEMNKQMGMDVLTPYEMRIKELDSFVLRAREAMAATTRSVVKEARLAEIRQEALRSAKLNGYFARNPRERDLLEKDKKLQQLSLKSPAIADVPDYIVPKALRGIDYTSDLKKKKKRGTKHRHKSVNQKKYENKKADPLHSFSI</sequence>
<evidence type="ECO:0000256" key="3">
    <source>
        <dbReference type="ARBA" id="ARBA00022801"/>
    </source>
</evidence>